<evidence type="ECO:0000313" key="8">
    <source>
        <dbReference type="EMBL" id="CAA2933948.1"/>
    </source>
</evidence>
<comment type="catalytic activity">
    <reaction evidence="3">
        <text>a 5'-end (N(2),N(7)-dimethyl 5'-triphosphoguanosine)-ribonucleoside in snoRNA + S-adenosyl-L-methionine = a 5'-end (N(2),N(2),N(7)-trimethyl 5'-triphosphoguanosine)-ribonucleoside in snoRNA + S-adenosyl-L-homocysteine + H(+)</text>
        <dbReference type="Rhea" id="RHEA:78507"/>
        <dbReference type="Rhea" id="RHEA-COMP:19088"/>
        <dbReference type="Rhea" id="RHEA-COMP:19090"/>
        <dbReference type="ChEBI" id="CHEBI:15378"/>
        <dbReference type="ChEBI" id="CHEBI:57856"/>
        <dbReference type="ChEBI" id="CHEBI:59789"/>
        <dbReference type="ChEBI" id="CHEBI:167623"/>
        <dbReference type="ChEBI" id="CHEBI:172880"/>
    </reaction>
    <physiologicalReaction direction="left-to-right" evidence="3">
        <dbReference type="Rhea" id="RHEA:78508"/>
    </physiologicalReaction>
</comment>
<organism evidence="8 9">
    <name type="scientific">Olea europaea subsp. europaea</name>
    <dbReference type="NCBI Taxonomy" id="158383"/>
    <lineage>
        <taxon>Eukaryota</taxon>
        <taxon>Viridiplantae</taxon>
        <taxon>Streptophyta</taxon>
        <taxon>Embryophyta</taxon>
        <taxon>Tracheophyta</taxon>
        <taxon>Spermatophyta</taxon>
        <taxon>Magnoliopsida</taxon>
        <taxon>eudicotyledons</taxon>
        <taxon>Gunneridae</taxon>
        <taxon>Pentapetalae</taxon>
        <taxon>asterids</taxon>
        <taxon>lamiids</taxon>
        <taxon>Lamiales</taxon>
        <taxon>Oleaceae</taxon>
        <taxon>Oleeae</taxon>
        <taxon>Olea</taxon>
    </lineage>
</organism>
<evidence type="ECO:0000256" key="5">
    <source>
        <dbReference type="ARBA" id="ARBA00048763"/>
    </source>
</evidence>
<evidence type="ECO:0000256" key="4">
    <source>
        <dbReference type="ARBA" id="ARBA00048740"/>
    </source>
</evidence>
<dbReference type="Gene3D" id="3.40.50.150">
    <property type="entry name" value="Vaccinia Virus protein VP39"/>
    <property type="match status" value="1"/>
</dbReference>
<comment type="similarity">
    <text evidence="2">Belongs to the methyltransferase superfamily. Trimethylguanosine synthase family.</text>
</comment>
<accession>A0A8S0P9Q1</accession>
<evidence type="ECO:0000256" key="1">
    <source>
        <dbReference type="ARBA" id="ARBA00018517"/>
    </source>
</evidence>
<comment type="caution">
    <text evidence="8">The sequence shown here is derived from an EMBL/GenBank/DDBJ whole genome shotgun (WGS) entry which is preliminary data.</text>
</comment>
<dbReference type="Gramene" id="OE9A090653T1">
    <property type="protein sequence ID" value="OE9A090653C1"/>
    <property type="gene ID" value="OE9A090653"/>
</dbReference>
<dbReference type="InterPro" id="IPR029063">
    <property type="entry name" value="SAM-dependent_MTases_sf"/>
</dbReference>
<protein>
    <recommendedName>
        <fullName evidence="1">Trimethylguanosine synthase</fullName>
    </recommendedName>
    <alternativeName>
        <fullName evidence="7">Cap-specific guanine-N(2) methyltransferase</fullName>
    </alternativeName>
</protein>
<dbReference type="GO" id="GO:0071164">
    <property type="term" value="F:RNA cap trimethylguanosine synthase activity"/>
    <property type="evidence" value="ECO:0007669"/>
    <property type="project" value="TreeGrafter"/>
</dbReference>
<dbReference type="Proteomes" id="UP000594638">
    <property type="component" value="Unassembled WGS sequence"/>
</dbReference>
<proteinExistence type="inferred from homology"/>
<evidence type="ECO:0000256" key="2">
    <source>
        <dbReference type="ARBA" id="ARBA00025783"/>
    </source>
</evidence>
<comment type="catalytic activity">
    <reaction evidence="6">
        <text>a 5'-end (N(7)-methyl 5'-triphosphoguanosine)-ribonucleoside in snRNA + S-adenosyl-L-methionine = a 5'-end (N(2),N(7)-dimethyl 5'-triphosphoguanosine)-ribonucleoside in snRNA + S-adenosyl-L-homocysteine + H(+)</text>
        <dbReference type="Rhea" id="RHEA:78471"/>
        <dbReference type="Rhea" id="RHEA-COMP:19085"/>
        <dbReference type="Rhea" id="RHEA-COMP:19087"/>
        <dbReference type="ChEBI" id="CHEBI:15378"/>
        <dbReference type="ChEBI" id="CHEBI:57856"/>
        <dbReference type="ChEBI" id="CHEBI:59789"/>
        <dbReference type="ChEBI" id="CHEBI:156461"/>
        <dbReference type="ChEBI" id="CHEBI:172880"/>
    </reaction>
    <physiologicalReaction direction="left-to-right" evidence="6">
        <dbReference type="Rhea" id="RHEA:78472"/>
    </physiologicalReaction>
</comment>
<dbReference type="EMBL" id="CACTIH010000009">
    <property type="protein sequence ID" value="CAA2933948.1"/>
    <property type="molecule type" value="Genomic_DNA"/>
</dbReference>
<dbReference type="PANTHER" id="PTHR14741">
    <property type="entry name" value="S-ADENOSYLMETHIONINE-DEPENDENT METHYLTRANSFERASE RELATED"/>
    <property type="match status" value="1"/>
</dbReference>
<dbReference type="CDD" id="cd02440">
    <property type="entry name" value="AdoMet_MTases"/>
    <property type="match status" value="1"/>
</dbReference>
<dbReference type="OrthoDB" id="194443at2759"/>
<dbReference type="GO" id="GO:0005634">
    <property type="term" value="C:nucleus"/>
    <property type="evidence" value="ECO:0007669"/>
    <property type="project" value="TreeGrafter"/>
</dbReference>
<evidence type="ECO:0000256" key="7">
    <source>
        <dbReference type="ARBA" id="ARBA00049790"/>
    </source>
</evidence>
<comment type="catalytic activity">
    <reaction evidence="5">
        <text>a 5'-end (N(2),N(7)-dimethyl 5'-triphosphoguanosine)-ribonucleoside in snRNA + S-adenosyl-L-methionine = a 5'-end (N(2),N(2),N(7)-trimethyl 5'-triphosphoguanosine)-ribonucleoside in snRNA + S-adenosyl-L-homocysteine + H(+)</text>
        <dbReference type="Rhea" id="RHEA:78479"/>
        <dbReference type="Rhea" id="RHEA-COMP:19087"/>
        <dbReference type="Rhea" id="RHEA-COMP:19089"/>
        <dbReference type="ChEBI" id="CHEBI:15378"/>
        <dbReference type="ChEBI" id="CHEBI:57856"/>
        <dbReference type="ChEBI" id="CHEBI:59789"/>
        <dbReference type="ChEBI" id="CHEBI:167623"/>
        <dbReference type="ChEBI" id="CHEBI:172880"/>
    </reaction>
    <physiologicalReaction direction="left-to-right" evidence="5">
        <dbReference type="Rhea" id="RHEA:78480"/>
    </physiologicalReaction>
</comment>
<dbReference type="SUPFAM" id="SSF53335">
    <property type="entry name" value="S-adenosyl-L-methionine-dependent methyltransferases"/>
    <property type="match status" value="1"/>
</dbReference>
<gene>
    <name evidence="8" type="ORF">OLEA9_A090653</name>
</gene>
<dbReference type="InterPro" id="IPR019012">
    <property type="entry name" value="RNA_cap_Gua-N2-MeTrfase"/>
</dbReference>
<keyword evidence="9" id="KW-1185">Reference proteome</keyword>
<comment type="catalytic activity">
    <reaction evidence="4">
        <text>a 5'-end (N(7)-methyl 5'-triphosphoguanosine)-ribonucleoside in snoRNA + S-adenosyl-L-methionine = a 5'-end (N(2),N(7)-dimethyl 5'-triphosphoguanosine)-ribonucleoside in snoRNA + S-adenosyl-L-homocysteine + H(+)</text>
        <dbReference type="Rhea" id="RHEA:78475"/>
        <dbReference type="Rhea" id="RHEA-COMP:19086"/>
        <dbReference type="Rhea" id="RHEA-COMP:19088"/>
        <dbReference type="ChEBI" id="CHEBI:15378"/>
        <dbReference type="ChEBI" id="CHEBI:57856"/>
        <dbReference type="ChEBI" id="CHEBI:59789"/>
        <dbReference type="ChEBI" id="CHEBI:156461"/>
        <dbReference type="ChEBI" id="CHEBI:172880"/>
    </reaction>
    <physiologicalReaction direction="left-to-right" evidence="4">
        <dbReference type="Rhea" id="RHEA:78476"/>
    </physiologicalReaction>
</comment>
<evidence type="ECO:0000256" key="3">
    <source>
        <dbReference type="ARBA" id="ARBA00047418"/>
    </source>
</evidence>
<dbReference type="Pfam" id="PF09445">
    <property type="entry name" value="Methyltransf_15"/>
    <property type="match status" value="1"/>
</dbReference>
<reference evidence="8 9" key="1">
    <citation type="submission" date="2019-12" db="EMBL/GenBank/DDBJ databases">
        <authorList>
            <person name="Alioto T."/>
            <person name="Alioto T."/>
            <person name="Gomez Garrido J."/>
        </authorList>
    </citation>
    <scope>NUCLEOTIDE SEQUENCE [LARGE SCALE GENOMIC DNA]</scope>
</reference>
<evidence type="ECO:0000313" key="9">
    <source>
        <dbReference type="Proteomes" id="UP000594638"/>
    </source>
</evidence>
<name>A0A8S0P9Q1_OLEEU</name>
<dbReference type="AlphaFoldDB" id="A0A8S0P9Q1"/>
<evidence type="ECO:0000256" key="6">
    <source>
        <dbReference type="ARBA" id="ARBA00049075"/>
    </source>
</evidence>
<sequence>MDEESWFSVTPEEITARQARWCVGAGVVINAFAGVGGNAIQFAQMCQRVVAIDIDPKKVAMAYNNGKIYGLEDFIDFIVRDFFQLAPFLTGGVVFLSPPRGGPLYKAKESFTLDLLKPKDGYVMKFVEGFLSMKEIGFKFTHMQYVM</sequence>
<dbReference type="PANTHER" id="PTHR14741:SF41">
    <property type="entry name" value="TRIMETHYLGUANOSINE SYNTHASE"/>
    <property type="match status" value="1"/>
</dbReference>